<organism evidence="7 8">
    <name type="scientific">Nocardia jinanensis</name>
    <dbReference type="NCBI Taxonomy" id="382504"/>
    <lineage>
        <taxon>Bacteria</taxon>
        <taxon>Bacillati</taxon>
        <taxon>Actinomycetota</taxon>
        <taxon>Actinomycetes</taxon>
        <taxon>Mycobacteriales</taxon>
        <taxon>Nocardiaceae</taxon>
        <taxon>Nocardia</taxon>
    </lineage>
</organism>
<dbReference type="RefSeq" id="WP_058854635.1">
    <property type="nucleotide sequence ID" value="NZ_BMMH01000043.1"/>
</dbReference>
<dbReference type="GO" id="GO:0004315">
    <property type="term" value="F:3-oxoacyl-[acyl-carrier-protein] synthase activity"/>
    <property type="evidence" value="ECO:0007669"/>
    <property type="project" value="TreeGrafter"/>
</dbReference>
<dbReference type="GO" id="GO:0006633">
    <property type="term" value="P:fatty acid biosynthetic process"/>
    <property type="evidence" value="ECO:0007669"/>
    <property type="project" value="TreeGrafter"/>
</dbReference>
<accession>A0A917VYV4</accession>
<dbReference type="AlphaFoldDB" id="A0A917VYV4"/>
<name>A0A917VYV4_9NOCA</name>
<evidence type="ECO:0000313" key="8">
    <source>
        <dbReference type="Proteomes" id="UP000638263"/>
    </source>
</evidence>
<keyword evidence="4" id="KW-0012">Acyltransferase</keyword>
<evidence type="ECO:0000256" key="2">
    <source>
        <dbReference type="ARBA" id="ARBA00008467"/>
    </source>
</evidence>
<dbReference type="InterPro" id="IPR020841">
    <property type="entry name" value="PKS_Beta-ketoAc_synthase_dom"/>
</dbReference>
<evidence type="ECO:0000256" key="1">
    <source>
        <dbReference type="ARBA" id="ARBA00004796"/>
    </source>
</evidence>
<protein>
    <submittedName>
        <fullName evidence="7">Actinorhodin polyketide putative beta-ketoacyl synthase 2</fullName>
    </submittedName>
</protein>
<dbReference type="InterPro" id="IPR000794">
    <property type="entry name" value="Beta-ketoacyl_synthase"/>
</dbReference>
<dbReference type="InterPro" id="IPR014031">
    <property type="entry name" value="Ketoacyl_synth_C"/>
</dbReference>
<dbReference type="Pfam" id="PF02801">
    <property type="entry name" value="Ketoacyl-synt_C"/>
    <property type="match status" value="1"/>
</dbReference>
<dbReference type="PANTHER" id="PTHR11712">
    <property type="entry name" value="POLYKETIDE SYNTHASE-RELATED"/>
    <property type="match status" value="1"/>
</dbReference>
<evidence type="ECO:0000313" key="7">
    <source>
        <dbReference type="EMBL" id="GGL46412.1"/>
    </source>
</evidence>
<reference evidence="7" key="2">
    <citation type="submission" date="2020-09" db="EMBL/GenBank/DDBJ databases">
        <authorList>
            <person name="Sun Q."/>
            <person name="Zhou Y."/>
        </authorList>
    </citation>
    <scope>NUCLEOTIDE SEQUENCE</scope>
    <source>
        <strain evidence="7">CGMCC 4.3508</strain>
    </source>
</reference>
<dbReference type="Gene3D" id="3.40.47.10">
    <property type="match status" value="2"/>
</dbReference>
<dbReference type="InterPro" id="IPR016039">
    <property type="entry name" value="Thiolase-like"/>
</dbReference>
<evidence type="ECO:0000256" key="5">
    <source>
        <dbReference type="RuleBase" id="RU003694"/>
    </source>
</evidence>
<evidence type="ECO:0000256" key="3">
    <source>
        <dbReference type="ARBA" id="ARBA00022679"/>
    </source>
</evidence>
<sequence length="401" mass="41920">MKVVVTGIGVTAPNGLGTEDFWHRTCHGCSGIQAITSFDTTGYRSTVGGEITDFIAEEFLPGRLIPQTDRMTKLALVAAAEALADAAVSPETFDRSEAGVVTAATSGGYEFGQRELQNLWSLGPDRVSAYQSYAWFYAVNTGQISIRHDLRGPAGVVVSDGAGGLDALAQVRRQIRRGTPLSVGGGMDASLCPWGWIAHQATGRMSGSNDPDRSYLPFDAQADGHVPGEGGAMLVVEQEAAATARDVPRIYGRIAGYGATFDPHPRTGRPPALRAAVERALDDAEIEPGAVDVVFADGAAVPDLDRIEASVLRAVFGAGAVPVTVTKSMTGRLGGGAGAVDVATALLAMRDALIPPTVHSRPAPEYELDLVTHLRIQPLQTALVIARGHGGFNSALVLQSA</sequence>
<feature type="domain" description="Ketosynthase family 3 (KS3)" evidence="6">
    <location>
        <begin position="1"/>
        <end position="400"/>
    </location>
</feature>
<dbReference type="SMART" id="SM00825">
    <property type="entry name" value="PKS_KS"/>
    <property type="match status" value="1"/>
</dbReference>
<comment type="similarity">
    <text evidence="2 5">Belongs to the thiolase-like superfamily. Beta-ketoacyl-ACP synthases family.</text>
</comment>
<dbReference type="Pfam" id="PF00109">
    <property type="entry name" value="ketoacyl-synt"/>
    <property type="match status" value="1"/>
</dbReference>
<evidence type="ECO:0000259" key="6">
    <source>
        <dbReference type="PROSITE" id="PS52004"/>
    </source>
</evidence>
<gene>
    <name evidence="7" type="ORF">GCM10011588_71500</name>
</gene>
<comment type="pathway">
    <text evidence="1">Lipid metabolism; mycolic acid biosynthesis.</text>
</comment>
<keyword evidence="3 5" id="KW-0808">Transferase</keyword>
<comment type="caution">
    <text evidence="7">The sequence shown here is derived from an EMBL/GenBank/DDBJ whole genome shotgun (WGS) entry which is preliminary data.</text>
</comment>
<evidence type="ECO:0000256" key="4">
    <source>
        <dbReference type="ARBA" id="ARBA00023315"/>
    </source>
</evidence>
<proteinExistence type="inferred from homology"/>
<reference evidence="7" key="1">
    <citation type="journal article" date="2014" name="Int. J. Syst. Evol. Microbiol.">
        <title>Complete genome sequence of Corynebacterium casei LMG S-19264T (=DSM 44701T), isolated from a smear-ripened cheese.</title>
        <authorList>
            <consortium name="US DOE Joint Genome Institute (JGI-PGF)"/>
            <person name="Walter F."/>
            <person name="Albersmeier A."/>
            <person name="Kalinowski J."/>
            <person name="Ruckert C."/>
        </authorList>
    </citation>
    <scope>NUCLEOTIDE SEQUENCE</scope>
    <source>
        <strain evidence="7">CGMCC 4.3508</strain>
    </source>
</reference>
<dbReference type="PROSITE" id="PS52004">
    <property type="entry name" value="KS3_2"/>
    <property type="match status" value="1"/>
</dbReference>
<dbReference type="Proteomes" id="UP000638263">
    <property type="component" value="Unassembled WGS sequence"/>
</dbReference>
<dbReference type="EMBL" id="BMMH01000043">
    <property type="protein sequence ID" value="GGL46412.1"/>
    <property type="molecule type" value="Genomic_DNA"/>
</dbReference>
<dbReference type="InterPro" id="IPR014030">
    <property type="entry name" value="Ketoacyl_synth_N"/>
</dbReference>
<dbReference type="PANTHER" id="PTHR11712:SF322">
    <property type="entry name" value="POLYKETIDE BETA-KETOACYL SYNTHASE 2-RELATED"/>
    <property type="match status" value="1"/>
</dbReference>
<dbReference type="SUPFAM" id="SSF53901">
    <property type="entry name" value="Thiolase-like"/>
    <property type="match status" value="2"/>
</dbReference>
<dbReference type="CDD" id="cd00832">
    <property type="entry name" value="CLF"/>
    <property type="match status" value="1"/>
</dbReference>
<keyword evidence="8" id="KW-1185">Reference proteome</keyword>